<keyword evidence="4" id="KW-0804">Transcription</keyword>
<dbReference type="PRINTS" id="PR00039">
    <property type="entry name" value="HTHLYSR"/>
</dbReference>
<dbReference type="CDD" id="cd08440">
    <property type="entry name" value="PBP2_LTTR_like_4"/>
    <property type="match status" value="1"/>
</dbReference>
<dbReference type="GO" id="GO:0003700">
    <property type="term" value="F:DNA-binding transcription factor activity"/>
    <property type="evidence" value="ECO:0007669"/>
    <property type="project" value="InterPro"/>
</dbReference>
<comment type="function">
    <text evidence="6">Required for the induction the katG gene for catalase. Involved in the response to hydrogen peroxide.</text>
</comment>
<feature type="domain" description="HTH lysR-type" evidence="7">
    <location>
        <begin position="14"/>
        <end position="71"/>
    </location>
</feature>
<evidence type="ECO:0000256" key="4">
    <source>
        <dbReference type="ARBA" id="ARBA00023163"/>
    </source>
</evidence>
<dbReference type="FunFam" id="1.10.10.10:FF:000001">
    <property type="entry name" value="LysR family transcriptional regulator"/>
    <property type="match status" value="1"/>
</dbReference>
<evidence type="ECO:0000313" key="8">
    <source>
        <dbReference type="EMBL" id="ORX15631.1"/>
    </source>
</evidence>
<evidence type="ECO:0000259" key="7">
    <source>
        <dbReference type="PROSITE" id="PS50931"/>
    </source>
</evidence>
<proteinExistence type="inferred from homology"/>
<sequence>MTHELPVLDSDIDLSLRDLRLILEVAERRSFTDAAQAVHMSQSALSRAVNDAERRLGARLFERTTRSVEPTAVGAELIRIGTSMVSDYQRGLREFTLFRDGLGGVVRVAALPSIAATMLPSLVADLKVESPGIVIDIVDTLAHVATEQLLAGRVDFAITVDDGLPADVAFSPLAKDRFHVVFRADHAFHGRRQVAWRELADEPFVTFGEASSLRALTDATFERLHIRPKQTFEAQNIAVIAGLVAAGLGVSAAPAMVLPLMSFAGLGTAELIEPTVDRDLGLAYVPGRSRSPAARYVADALRASIS</sequence>
<dbReference type="PANTHER" id="PTHR30419:SF8">
    <property type="entry name" value="NITROGEN ASSIMILATION TRANSCRIPTIONAL ACTIVATOR-RELATED"/>
    <property type="match status" value="1"/>
</dbReference>
<dbReference type="InterPro" id="IPR005119">
    <property type="entry name" value="LysR_subst-bd"/>
</dbReference>
<dbReference type="Gene3D" id="3.40.190.10">
    <property type="entry name" value="Periplasmic binding protein-like II"/>
    <property type="match status" value="2"/>
</dbReference>
<dbReference type="SUPFAM" id="SSF46785">
    <property type="entry name" value="Winged helix' DNA-binding domain"/>
    <property type="match status" value="1"/>
</dbReference>
<dbReference type="Pfam" id="PF03466">
    <property type="entry name" value="LysR_substrate"/>
    <property type="match status" value="1"/>
</dbReference>
<dbReference type="InterPro" id="IPR000847">
    <property type="entry name" value="LysR_HTH_N"/>
</dbReference>
<dbReference type="RefSeq" id="WP_165765960.1">
    <property type="nucleotide sequence ID" value="NZ_JACKUA010000019.1"/>
</dbReference>
<evidence type="ECO:0000256" key="5">
    <source>
        <dbReference type="ARBA" id="ARBA00040885"/>
    </source>
</evidence>
<evidence type="ECO:0000256" key="3">
    <source>
        <dbReference type="ARBA" id="ARBA00023125"/>
    </source>
</evidence>
<dbReference type="InterPro" id="IPR036388">
    <property type="entry name" value="WH-like_DNA-bd_sf"/>
</dbReference>
<comment type="caution">
    <text evidence="8">The sequence shown here is derived from an EMBL/GenBank/DDBJ whole genome shotgun (WGS) entry which is preliminary data.</text>
</comment>
<keyword evidence="3" id="KW-0238">DNA-binding</keyword>
<comment type="similarity">
    <text evidence="1">Belongs to the LysR transcriptional regulatory family.</text>
</comment>
<keyword evidence="2" id="KW-0805">Transcription regulation</keyword>
<dbReference type="PANTHER" id="PTHR30419">
    <property type="entry name" value="HTH-TYPE TRANSCRIPTIONAL REGULATOR YBHD"/>
    <property type="match status" value="1"/>
</dbReference>
<accession>A0A1X2FB08</accession>
<reference evidence="8 9" key="1">
    <citation type="submission" date="2016-01" db="EMBL/GenBank/DDBJ databases">
        <title>The new phylogeny of the genus Mycobacterium.</title>
        <authorList>
            <person name="Tarcisio F."/>
            <person name="Conor M."/>
            <person name="Antonella G."/>
            <person name="Elisabetta G."/>
            <person name="Giulia F.S."/>
            <person name="Sara T."/>
            <person name="Anna F."/>
            <person name="Clotilde B."/>
            <person name="Roberto B."/>
            <person name="Veronica D.S."/>
            <person name="Fabio R."/>
            <person name="Monica P."/>
            <person name="Olivier J."/>
            <person name="Enrico T."/>
            <person name="Nicola S."/>
        </authorList>
    </citation>
    <scope>NUCLEOTIDE SEQUENCE [LARGE SCALE GENOMIC DNA]</scope>
    <source>
        <strain evidence="8 9">ATCC 700010</strain>
    </source>
</reference>
<dbReference type="AlphaFoldDB" id="A0A1X2FB08"/>
<dbReference type="GO" id="GO:0005829">
    <property type="term" value="C:cytosol"/>
    <property type="evidence" value="ECO:0007669"/>
    <property type="project" value="TreeGrafter"/>
</dbReference>
<organism evidence="8 9">
    <name type="scientific">Mycolicibacterium wolinskyi</name>
    <dbReference type="NCBI Taxonomy" id="59750"/>
    <lineage>
        <taxon>Bacteria</taxon>
        <taxon>Bacillati</taxon>
        <taxon>Actinomycetota</taxon>
        <taxon>Actinomycetes</taxon>
        <taxon>Mycobacteriales</taxon>
        <taxon>Mycobacteriaceae</taxon>
        <taxon>Mycolicibacterium</taxon>
    </lineage>
</organism>
<gene>
    <name evidence="8" type="ORF">AWC31_24085</name>
</gene>
<dbReference type="SUPFAM" id="SSF53850">
    <property type="entry name" value="Periplasmic binding protein-like II"/>
    <property type="match status" value="1"/>
</dbReference>
<dbReference type="GO" id="GO:0003677">
    <property type="term" value="F:DNA binding"/>
    <property type="evidence" value="ECO:0007669"/>
    <property type="project" value="UniProtKB-KW"/>
</dbReference>
<dbReference type="Proteomes" id="UP000193964">
    <property type="component" value="Unassembled WGS sequence"/>
</dbReference>
<name>A0A1X2FB08_9MYCO</name>
<dbReference type="Pfam" id="PF00126">
    <property type="entry name" value="HTH_1"/>
    <property type="match status" value="1"/>
</dbReference>
<dbReference type="InterPro" id="IPR036390">
    <property type="entry name" value="WH_DNA-bd_sf"/>
</dbReference>
<evidence type="ECO:0000256" key="1">
    <source>
        <dbReference type="ARBA" id="ARBA00009437"/>
    </source>
</evidence>
<dbReference type="PROSITE" id="PS50931">
    <property type="entry name" value="HTH_LYSR"/>
    <property type="match status" value="1"/>
</dbReference>
<protein>
    <recommendedName>
        <fullName evidence="5">Probable hydrogen peroxide-inducible genes activator</fullName>
    </recommendedName>
</protein>
<evidence type="ECO:0000256" key="2">
    <source>
        <dbReference type="ARBA" id="ARBA00023015"/>
    </source>
</evidence>
<dbReference type="InterPro" id="IPR050950">
    <property type="entry name" value="HTH-type_LysR_regulators"/>
</dbReference>
<evidence type="ECO:0000256" key="6">
    <source>
        <dbReference type="ARBA" id="ARBA00056658"/>
    </source>
</evidence>
<dbReference type="Gene3D" id="1.10.10.10">
    <property type="entry name" value="Winged helix-like DNA-binding domain superfamily/Winged helix DNA-binding domain"/>
    <property type="match status" value="1"/>
</dbReference>
<dbReference type="EMBL" id="LQQA01000013">
    <property type="protein sequence ID" value="ORX15631.1"/>
    <property type="molecule type" value="Genomic_DNA"/>
</dbReference>
<evidence type="ECO:0000313" key="9">
    <source>
        <dbReference type="Proteomes" id="UP000193964"/>
    </source>
</evidence>